<evidence type="ECO:0000313" key="1">
    <source>
        <dbReference type="EMBL" id="OGF63272.1"/>
    </source>
</evidence>
<organism evidence="1 2">
    <name type="scientific">Candidatus Giovannonibacteria bacterium RIFCSPHIGHO2_01_FULL_45_23</name>
    <dbReference type="NCBI Taxonomy" id="1798325"/>
    <lineage>
        <taxon>Bacteria</taxon>
        <taxon>Candidatus Giovannoniibacteriota</taxon>
    </lineage>
</organism>
<proteinExistence type="predicted"/>
<dbReference type="EMBL" id="MFHD01000005">
    <property type="protein sequence ID" value="OGF63272.1"/>
    <property type="molecule type" value="Genomic_DNA"/>
</dbReference>
<name>A0A1F5VIM0_9BACT</name>
<comment type="caution">
    <text evidence="1">The sequence shown here is derived from an EMBL/GenBank/DDBJ whole genome shotgun (WGS) entry which is preliminary data.</text>
</comment>
<dbReference type="AlphaFoldDB" id="A0A1F5VIM0"/>
<dbReference type="STRING" id="1798325.A2834_04020"/>
<dbReference type="Proteomes" id="UP000179251">
    <property type="component" value="Unassembled WGS sequence"/>
</dbReference>
<reference evidence="1 2" key="1">
    <citation type="journal article" date="2016" name="Nat. Commun.">
        <title>Thousands of microbial genomes shed light on interconnected biogeochemical processes in an aquifer system.</title>
        <authorList>
            <person name="Anantharaman K."/>
            <person name="Brown C.T."/>
            <person name="Hug L.A."/>
            <person name="Sharon I."/>
            <person name="Castelle C.J."/>
            <person name="Probst A.J."/>
            <person name="Thomas B.C."/>
            <person name="Singh A."/>
            <person name="Wilkins M.J."/>
            <person name="Karaoz U."/>
            <person name="Brodie E.L."/>
            <person name="Williams K.H."/>
            <person name="Hubbard S.S."/>
            <person name="Banfield J.F."/>
        </authorList>
    </citation>
    <scope>NUCLEOTIDE SEQUENCE [LARGE SCALE GENOMIC DNA]</scope>
</reference>
<sequence>MPQESIHEEIKWLESQLEAKKREAAGGSEAKPERQIVREIIKEAAVVPFHLPVGGAISDDAAQKAAYDLKEKEHAHIIEELIALALAKGLASAMKVANSLKNPHLLDEFHDTLADKYYEKLLEARKLK</sequence>
<gene>
    <name evidence="1" type="ORF">A2834_04020</name>
</gene>
<protein>
    <submittedName>
        <fullName evidence="1">Uncharacterized protein</fullName>
    </submittedName>
</protein>
<accession>A0A1F5VIM0</accession>
<evidence type="ECO:0000313" key="2">
    <source>
        <dbReference type="Proteomes" id="UP000179251"/>
    </source>
</evidence>